<evidence type="ECO:0000313" key="2">
    <source>
        <dbReference type="Proteomes" id="UP001345963"/>
    </source>
</evidence>
<name>A0ABU7AQ60_9TELE</name>
<proteinExistence type="predicted"/>
<gene>
    <name evidence="1" type="ORF">ATANTOWER_014805</name>
</gene>
<sequence length="101" mass="11567">MMNGEILILSLPTDLQRPLSSTGMRERERKWESKVCRRLRETSNFPALPALSVTYALLLQDDSLSHFNSLFCHCVALSLRFLSLAAQRLISCSWAERQEPD</sequence>
<keyword evidence="2" id="KW-1185">Reference proteome</keyword>
<dbReference type="EMBL" id="JAHUTI010022743">
    <property type="protein sequence ID" value="MED6240023.1"/>
    <property type="molecule type" value="Genomic_DNA"/>
</dbReference>
<organism evidence="1 2">
    <name type="scientific">Ataeniobius toweri</name>
    <dbReference type="NCBI Taxonomy" id="208326"/>
    <lineage>
        <taxon>Eukaryota</taxon>
        <taxon>Metazoa</taxon>
        <taxon>Chordata</taxon>
        <taxon>Craniata</taxon>
        <taxon>Vertebrata</taxon>
        <taxon>Euteleostomi</taxon>
        <taxon>Actinopterygii</taxon>
        <taxon>Neopterygii</taxon>
        <taxon>Teleostei</taxon>
        <taxon>Neoteleostei</taxon>
        <taxon>Acanthomorphata</taxon>
        <taxon>Ovalentaria</taxon>
        <taxon>Atherinomorphae</taxon>
        <taxon>Cyprinodontiformes</taxon>
        <taxon>Goodeidae</taxon>
        <taxon>Ataeniobius</taxon>
    </lineage>
</organism>
<accession>A0ABU7AQ60</accession>
<evidence type="ECO:0000313" key="1">
    <source>
        <dbReference type="EMBL" id="MED6240023.1"/>
    </source>
</evidence>
<reference evidence="1 2" key="1">
    <citation type="submission" date="2021-07" db="EMBL/GenBank/DDBJ databases">
        <authorList>
            <person name="Palmer J.M."/>
        </authorList>
    </citation>
    <scope>NUCLEOTIDE SEQUENCE [LARGE SCALE GENOMIC DNA]</scope>
    <source>
        <strain evidence="1 2">AT_MEX2019</strain>
        <tissue evidence="1">Muscle</tissue>
    </source>
</reference>
<protein>
    <submittedName>
        <fullName evidence="1">Uncharacterized protein</fullName>
    </submittedName>
</protein>
<comment type="caution">
    <text evidence="1">The sequence shown here is derived from an EMBL/GenBank/DDBJ whole genome shotgun (WGS) entry which is preliminary data.</text>
</comment>
<dbReference type="Proteomes" id="UP001345963">
    <property type="component" value="Unassembled WGS sequence"/>
</dbReference>